<dbReference type="InterPro" id="IPR004843">
    <property type="entry name" value="Calcineurin-like_PHP"/>
</dbReference>
<evidence type="ECO:0000313" key="3">
    <source>
        <dbReference type="Proteomes" id="UP000003494"/>
    </source>
</evidence>
<sequence length="223" mass="25835">MKIMAIADEEKRAFWDYFDKSRFADVDLIISCGDLKASYLDFLVSMTNKPLLYVHGNHDQDYRRKSPQGCTCIEDRVYDFHGLRILGLGGSVRYNQGIFQYTEEEMSRRIRRVNNAIALRGGIDMLVTHAPAKGYGDMEDLPHWGFACFNDLIRRWKPKYMLHGHVHLSYGGDRFHVHEVGTRIINAYECYELEVGDEDHPPEGKTGSALYDLYVSMSRKRNK</sequence>
<dbReference type="HOGENOM" id="CLU_095253_0_0_9"/>
<dbReference type="InterPro" id="IPR029052">
    <property type="entry name" value="Metallo-depent_PP-like"/>
</dbReference>
<dbReference type="PANTHER" id="PTHR12905">
    <property type="entry name" value="METALLOPHOSPHOESTERASE"/>
    <property type="match status" value="1"/>
</dbReference>
<accession>C4GDM9</accession>
<dbReference type="RefSeq" id="WP_006907179.1">
    <property type="nucleotide sequence ID" value="NZ_GG665867.1"/>
</dbReference>
<dbReference type="Gene3D" id="3.60.21.10">
    <property type="match status" value="1"/>
</dbReference>
<reference evidence="2" key="1">
    <citation type="submission" date="2009-04" db="EMBL/GenBank/DDBJ databases">
        <authorList>
            <person name="Weinstock G."/>
            <person name="Sodergren E."/>
            <person name="Clifton S."/>
            <person name="Fulton L."/>
            <person name="Fulton B."/>
            <person name="Courtney L."/>
            <person name="Fronick C."/>
            <person name="Harrison M."/>
            <person name="Strong C."/>
            <person name="Farmer C."/>
            <person name="Delahaunty K."/>
            <person name="Markovic C."/>
            <person name="Hall O."/>
            <person name="Minx P."/>
            <person name="Tomlinson C."/>
            <person name="Mitreva M."/>
            <person name="Nelson J."/>
            <person name="Hou S."/>
            <person name="Wollam A."/>
            <person name="Pepin K.H."/>
            <person name="Johnson M."/>
            <person name="Bhonagiri V."/>
            <person name="Nash W.E."/>
            <person name="Warren W."/>
            <person name="Chinwalla A."/>
            <person name="Mardis E.R."/>
            <person name="Wilson R.K."/>
        </authorList>
    </citation>
    <scope>NUCLEOTIDE SEQUENCE [LARGE SCALE GENOMIC DNA]</scope>
    <source>
        <strain evidence="2">DSM 14600</strain>
    </source>
</reference>
<feature type="domain" description="Calcineurin-like phosphoesterase" evidence="1">
    <location>
        <begin position="11"/>
        <end position="167"/>
    </location>
</feature>
<proteinExistence type="predicted"/>
<dbReference type="InterPro" id="IPR051693">
    <property type="entry name" value="UPF0046_metallophosphoest"/>
</dbReference>
<gene>
    <name evidence="2" type="ORF">GCWU000342_02203</name>
</gene>
<protein>
    <submittedName>
        <fullName evidence="2">Ser/Thr phosphatase family protein</fullName>
    </submittedName>
</protein>
<name>C4GDM9_9FIRM</name>
<keyword evidence="3" id="KW-1185">Reference proteome</keyword>
<dbReference type="Pfam" id="PF00149">
    <property type="entry name" value="Metallophos"/>
    <property type="match status" value="1"/>
</dbReference>
<comment type="caution">
    <text evidence="2">The sequence shown here is derived from an EMBL/GenBank/DDBJ whole genome shotgun (WGS) entry which is preliminary data.</text>
</comment>
<dbReference type="GO" id="GO:0016787">
    <property type="term" value="F:hydrolase activity"/>
    <property type="evidence" value="ECO:0007669"/>
    <property type="project" value="InterPro"/>
</dbReference>
<organism evidence="2 3">
    <name type="scientific">Shuttleworthella satelles DSM 14600</name>
    <dbReference type="NCBI Taxonomy" id="626523"/>
    <lineage>
        <taxon>Bacteria</taxon>
        <taxon>Bacillati</taxon>
        <taxon>Bacillota</taxon>
        <taxon>Clostridia</taxon>
        <taxon>Lachnospirales</taxon>
        <taxon>Lachnospiraceae</taxon>
        <taxon>Shuttleworthella</taxon>
    </lineage>
</organism>
<dbReference type="Proteomes" id="UP000003494">
    <property type="component" value="Unassembled WGS sequence"/>
</dbReference>
<dbReference type="PANTHER" id="PTHR12905:SF0">
    <property type="entry name" value="CALCINEURIN-LIKE PHOSPHOESTERASE DOMAIN-CONTAINING PROTEIN"/>
    <property type="match status" value="1"/>
</dbReference>
<dbReference type="AlphaFoldDB" id="C4GDM9"/>
<dbReference type="SUPFAM" id="SSF56300">
    <property type="entry name" value="Metallo-dependent phosphatases"/>
    <property type="match status" value="1"/>
</dbReference>
<evidence type="ECO:0000313" key="2">
    <source>
        <dbReference type="EMBL" id="EEP27508.1"/>
    </source>
</evidence>
<dbReference type="eggNOG" id="COG2129">
    <property type="taxonomic scope" value="Bacteria"/>
</dbReference>
<dbReference type="STRING" id="626523.GCWU000342_02203"/>
<dbReference type="EMBL" id="ACIP02000007">
    <property type="protein sequence ID" value="EEP27508.1"/>
    <property type="molecule type" value="Genomic_DNA"/>
</dbReference>
<evidence type="ECO:0000259" key="1">
    <source>
        <dbReference type="Pfam" id="PF00149"/>
    </source>
</evidence>